<dbReference type="CDD" id="cd04301">
    <property type="entry name" value="NAT_SF"/>
    <property type="match status" value="1"/>
</dbReference>
<dbReference type="EMBL" id="FWWY01000001">
    <property type="protein sequence ID" value="SMC04454.1"/>
    <property type="molecule type" value="Genomic_DNA"/>
</dbReference>
<dbReference type="PROSITE" id="PS51186">
    <property type="entry name" value="GNAT"/>
    <property type="match status" value="1"/>
</dbReference>
<organism evidence="2 3">
    <name type="scientific">Sulfobacillus thermosulfidooxidans (strain DSM 9293 / VKM B-1269 / AT-1)</name>
    <dbReference type="NCBI Taxonomy" id="929705"/>
    <lineage>
        <taxon>Bacteria</taxon>
        <taxon>Bacillati</taxon>
        <taxon>Bacillota</taxon>
        <taxon>Clostridia</taxon>
        <taxon>Eubacteriales</taxon>
        <taxon>Clostridiales Family XVII. Incertae Sedis</taxon>
        <taxon>Sulfobacillus</taxon>
    </lineage>
</organism>
<protein>
    <submittedName>
        <fullName evidence="2">Acetyltransferase (GNAT) domain-containing protein</fullName>
    </submittedName>
</protein>
<dbReference type="Proteomes" id="UP000192660">
    <property type="component" value="Unassembled WGS sequence"/>
</dbReference>
<dbReference type="InterPro" id="IPR000182">
    <property type="entry name" value="GNAT_dom"/>
</dbReference>
<dbReference type="Gene3D" id="3.40.630.30">
    <property type="match status" value="1"/>
</dbReference>
<dbReference type="GO" id="GO:0016747">
    <property type="term" value="F:acyltransferase activity, transferring groups other than amino-acyl groups"/>
    <property type="evidence" value="ECO:0007669"/>
    <property type="project" value="InterPro"/>
</dbReference>
<dbReference type="InterPro" id="IPR016181">
    <property type="entry name" value="Acyl_CoA_acyltransferase"/>
</dbReference>
<sequence length="353" mass="40124">MTRHITVKRAVPEMVNMLGAMIDKVYRPEQRPGEGMPKEFPHLFHSGNAHNLFYAEMDSTPVSMVAVLKQTAIIPGAHIPVASIGSVVTLPQYRGQKLATTILKTVFDVMTQEGQALCLISGDRDLYLRQGARKIGRMYTVHVNADMLPRDSSADGNIRYIESHSRQGYAPLLASIYQQESYRFQRSAEQMAVLLNALWFKRPHFRQELFVIESELSIEGYLVVFVRESQPQHGMIMEWAGNRDRMPGALAHVLRQMNLNDITFHIHAMDHWMKSLAIAHGWMMHEEPIQGTVKVANSDVLIHAYASRLEEEAQDIMSLKTLSDEQLLSHLFGPPFDESLNLPFILTDDLNYI</sequence>
<dbReference type="SUPFAM" id="SSF55729">
    <property type="entry name" value="Acyl-CoA N-acyltransferases (Nat)"/>
    <property type="match status" value="1"/>
</dbReference>
<dbReference type="Pfam" id="PF13527">
    <property type="entry name" value="Acetyltransf_9"/>
    <property type="match status" value="1"/>
</dbReference>
<gene>
    <name evidence="2" type="ORF">SAMN00768000_1666</name>
</gene>
<evidence type="ECO:0000259" key="1">
    <source>
        <dbReference type="PROSITE" id="PS51186"/>
    </source>
</evidence>
<name>A0A1W1WDT6_SULTA</name>
<dbReference type="AlphaFoldDB" id="A0A1W1WDT6"/>
<dbReference type="RefSeq" id="WP_084661262.1">
    <property type="nucleotide sequence ID" value="NZ_FWWY01000001.1"/>
</dbReference>
<evidence type="ECO:0000313" key="2">
    <source>
        <dbReference type="EMBL" id="SMC04454.1"/>
    </source>
</evidence>
<accession>A0A1W1WDT6</accession>
<evidence type="ECO:0000313" key="3">
    <source>
        <dbReference type="Proteomes" id="UP000192660"/>
    </source>
</evidence>
<dbReference type="OrthoDB" id="5291446at2"/>
<keyword evidence="3" id="KW-1185">Reference proteome</keyword>
<feature type="domain" description="N-acetyltransferase" evidence="1">
    <location>
        <begin position="5"/>
        <end position="149"/>
    </location>
</feature>
<proteinExistence type="predicted"/>
<reference evidence="3" key="1">
    <citation type="submission" date="2017-04" db="EMBL/GenBank/DDBJ databases">
        <authorList>
            <person name="Varghese N."/>
            <person name="Submissions S."/>
        </authorList>
    </citation>
    <scope>NUCLEOTIDE SEQUENCE [LARGE SCALE GENOMIC DNA]</scope>
    <source>
        <strain evidence="3">DSM 9293</strain>
    </source>
</reference>
<keyword evidence="2" id="KW-0808">Transferase</keyword>